<dbReference type="PANTHER" id="PTHR40052">
    <property type="entry name" value="UPF0403 PROTEIN YQIW-RELATED"/>
    <property type="match status" value="1"/>
</dbReference>
<dbReference type="Proteomes" id="UP000075683">
    <property type="component" value="Unassembled WGS sequence"/>
</dbReference>
<dbReference type="EMBL" id="LQYT01000011">
    <property type="protein sequence ID" value="KYD22332.1"/>
    <property type="molecule type" value="Genomic_DNA"/>
</dbReference>
<evidence type="ECO:0000256" key="1">
    <source>
        <dbReference type="ARBA" id="ARBA00038305"/>
    </source>
</evidence>
<protein>
    <recommendedName>
        <fullName evidence="4">BrxA/BrxB family bacilliredoxin</fullName>
    </recommendedName>
</protein>
<dbReference type="Pfam" id="PF06491">
    <property type="entry name" value="Disulph_isomer"/>
    <property type="match status" value="1"/>
</dbReference>
<evidence type="ECO:0000313" key="3">
    <source>
        <dbReference type="Proteomes" id="UP000075683"/>
    </source>
</evidence>
<dbReference type="PANTHER" id="PTHR40052:SF2">
    <property type="entry name" value="BACILLIREDOXIN BRXA"/>
    <property type="match status" value="1"/>
</dbReference>
<dbReference type="PATRIC" id="fig|301148.3.peg.585"/>
<dbReference type="Gene3D" id="6.10.250.2150">
    <property type="match status" value="1"/>
</dbReference>
<comment type="caution">
    <text evidence="2">The sequence shown here is derived from an EMBL/GenBank/DDBJ whole genome shotgun (WGS) entry which is preliminary data.</text>
</comment>
<name>A0A150MDE3_9BACI</name>
<accession>A0A150MDE3</accession>
<organism evidence="2 3">
    <name type="scientific">Caldibacillus debilis</name>
    <dbReference type="NCBI Taxonomy" id="301148"/>
    <lineage>
        <taxon>Bacteria</taxon>
        <taxon>Bacillati</taxon>
        <taxon>Bacillota</taxon>
        <taxon>Bacilli</taxon>
        <taxon>Bacillales</taxon>
        <taxon>Bacillaceae</taxon>
        <taxon>Caldibacillus</taxon>
    </lineage>
</organism>
<dbReference type="STRING" id="301148.B4135_1339"/>
<dbReference type="Gene3D" id="3.40.30.10">
    <property type="entry name" value="Glutaredoxin"/>
    <property type="match status" value="1"/>
</dbReference>
<comment type="similarity">
    <text evidence="1">Belongs to the bacilliredoxin family.</text>
</comment>
<proteinExistence type="inferred from homology"/>
<dbReference type="InterPro" id="IPR009474">
    <property type="entry name" value="BrxB/BrxA"/>
</dbReference>
<reference evidence="2 3" key="1">
    <citation type="submission" date="2016-01" db="EMBL/GenBank/DDBJ databases">
        <title>Draft Genome Sequences of Seven Thermophilic Sporeformers Isolated from Foods.</title>
        <authorList>
            <person name="Berendsen E.M."/>
            <person name="Wells-Bennik M.H."/>
            <person name="Krawcyk A.O."/>
            <person name="De Jong A."/>
            <person name="Holsappel S."/>
            <person name="Eijlander R.T."/>
            <person name="Kuipers O.P."/>
        </authorList>
    </citation>
    <scope>NUCLEOTIDE SEQUENCE [LARGE SCALE GENOMIC DNA]</scope>
    <source>
        <strain evidence="2 3">B4135</strain>
    </source>
</reference>
<dbReference type="AlphaFoldDB" id="A0A150MDE3"/>
<sequence length="159" mass="17653">MTQKSAKKGTKGAVAMSMAYEEYMRQIVKPMREELVKAGFKELLTAEEVEHFMKEAAGTVFVAVNSVCGCAGGLARPAAIRALSETEKRPDHLVTVFAGQDREATAKMREYFTGCEPSSPSFALLKDGKLVRFIPREEIEYRSVEEITADLVALFDEYC</sequence>
<dbReference type="NCBIfam" id="TIGR04191">
    <property type="entry name" value="YphP_YqiW"/>
    <property type="match status" value="1"/>
</dbReference>
<evidence type="ECO:0008006" key="4">
    <source>
        <dbReference type="Google" id="ProtNLM"/>
    </source>
</evidence>
<evidence type="ECO:0000313" key="2">
    <source>
        <dbReference type="EMBL" id="KYD22332.1"/>
    </source>
</evidence>
<gene>
    <name evidence="2" type="ORF">B4135_1339</name>
</gene>